<protein>
    <submittedName>
        <fullName evidence="2">Uncharacterized protein</fullName>
    </submittedName>
</protein>
<name>A0A3N2GSX1_9PSEU</name>
<keyword evidence="1" id="KW-1133">Transmembrane helix</keyword>
<accession>A0A3N2GSX1</accession>
<dbReference type="Proteomes" id="UP000274843">
    <property type="component" value="Unassembled WGS sequence"/>
</dbReference>
<organism evidence="2 3">
    <name type="scientific">Amycolatopsis thermoflava</name>
    <dbReference type="NCBI Taxonomy" id="84480"/>
    <lineage>
        <taxon>Bacteria</taxon>
        <taxon>Bacillati</taxon>
        <taxon>Actinomycetota</taxon>
        <taxon>Actinomycetes</taxon>
        <taxon>Pseudonocardiales</taxon>
        <taxon>Pseudonocardiaceae</taxon>
        <taxon>Amycolatopsis</taxon>
        <taxon>Amycolatopsis methanolica group</taxon>
    </lineage>
</organism>
<reference evidence="2 3" key="1">
    <citation type="submission" date="2018-11" db="EMBL/GenBank/DDBJ databases">
        <title>Sequencing the genomes of 1000 actinobacteria strains.</title>
        <authorList>
            <person name="Klenk H.-P."/>
        </authorList>
    </citation>
    <scope>NUCLEOTIDE SEQUENCE [LARGE SCALE GENOMIC DNA]</scope>
    <source>
        <strain evidence="2 3">DSM 44348</strain>
    </source>
</reference>
<gene>
    <name evidence="2" type="ORF">EDD35_1621</name>
</gene>
<feature type="transmembrane region" description="Helical" evidence="1">
    <location>
        <begin position="42"/>
        <end position="63"/>
    </location>
</feature>
<keyword evidence="1" id="KW-0472">Membrane</keyword>
<keyword evidence="3" id="KW-1185">Reference proteome</keyword>
<dbReference type="RefSeq" id="WP_123683385.1">
    <property type="nucleotide sequence ID" value="NZ_RKHY01000001.1"/>
</dbReference>
<evidence type="ECO:0000313" key="2">
    <source>
        <dbReference type="EMBL" id="ROS39319.1"/>
    </source>
</evidence>
<sequence>MDDYDIAEHPDLRDPDWQRHAVKEAWVDLRRQRRRARMGKRLAWTGVALVVVAGAVFGLVQWGRSTSAHYDGSAPPPAEMRPTAPSVLPDIARVNLERPFDGTPAETWGESVDGLLAPPPGPVGGFSAGEVAAAVGQVREVIRAGRLDRRTIEGRDGSLLLNLLAPNARREFAKAINDRTEDFRSVVSFAEDGYRLLPAGPRITGTITAAPGDEANRLALHADYSVAYAFDPGSYAPIMSPADIDVFIRYEVDFELVRGSSFQKNDRGLWVTTTRGIVYSMACEPAKRGYLAPAYSEPGPVTQDTSGFDEAAMYDVTKPMPEFTGGCE</sequence>
<evidence type="ECO:0000313" key="3">
    <source>
        <dbReference type="Proteomes" id="UP000274843"/>
    </source>
</evidence>
<comment type="caution">
    <text evidence="2">The sequence shown here is derived from an EMBL/GenBank/DDBJ whole genome shotgun (WGS) entry which is preliminary data.</text>
</comment>
<dbReference type="AlphaFoldDB" id="A0A3N2GSX1"/>
<dbReference type="GeneID" id="301843053"/>
<keyword evidence="1" id="KW-0812">Transmembrane</keyword>
<evidence type="ECO:0000256" key="1">
    <source>
        <dbReference type="SAM" id="Phobius"/>
    </source>
</evidence>
<dbReference type="EMBL" id="RKHY01000001">
    <property type="protein sequence ID" value="ROS39319.1"/>
    <property type="molecule type" value="Genomic_DNA"/>
</dbReference>
<proteinExistence type="predicted"/>